<dbReference type="Proteomes" id="UP000011083">
    <property type="component" value="Unassembled WGS sequence"/>
</dbReference>
<dbReference type="KEGG" id="acan:ACA1_089130"/>
<gene>
    <name evidence="4" type="ORF">ACA1_089130</name>
</gene>
<evidence type="ECO:0000256" key="2">
    <source>
        <dbReference type="SAM" id="SignalP"/>
    </source>
</evidence>
<dbReference type="STRING" id="1257118.L8GX66"/>
<dbReference type="Gene3D" id="3.40.710.10">
    <property type="entry name" value="DD-peptidase/beta-lactamase superfamily"/>
    <property type="match status" value="1"/>
</dbReference>
<protein>
    <submittedName>
        <fullName evidence="4">Betalactamase</fullName>
    </submittedName>
</protein>
<dbReference type="GeneID" id="14917412"/>
<dbReference type="PANTHER" id="PTHR22935">
    <property type="entry name" value="PENICILLIN-BINDING PROTEIN"/>
    <property type="match status" value="1"/>
</dbReference>
<dbReference type="InterPro" id="IPR051478">
    <property type="entry name" value="Beta-lactamase-like_AB/R"/>
</dbReference>
<dbReference type="InterPro" id="IPR001466">
    <property type="entry name" value="Beta-lactam-related"/>
</dbReference>
<feature type="signal peptide" evidence="2">
    <location>
        <begin position="1"/>
        <end position="28"/>
    </location>
</feature>
<reference evidence="4 5" key="1">
    <citation type="journal article" date="2013" name="Genome Biol.">
        <title>Genome of Acanthamoeba castellanii highlights extensive lateral gene transfer and early evolution of tyrosine kinase signaling.</title>
        <authorList>
            <person name="Clarke M."/>
            <person name="Lohan A.J."/>
            <person name="Liu B."/>
            <person name="Lagkouvardos I."/>
            <person name="Roy S."/>
            <person name="Zafar N."/>
            <person name="Bertelli C."/>
            <person name="Schilde C."/>
            <person name="Kianianmomeni A."/>
            <person name="Burglin T.R."/>
            <person name="Frech C."/>
            <person name="Turcotte B."/>
            <person name="Kopec K.O."/>
            <person name="Synnott J.M."/>
            <person name="Choo C."/>
            <person name="Paponov I."/>
            <person name="Finkler A."/>
            <person name="Soon Heng Tan C."/>
            <person name="Hutchins A.P."/>
            <person name="Weinmeier T."/>
            <person name="Rattei T."/>
            <person name="Chu J.S."/>
            <person name="Gimenez G."/>
            <person name="Irimia M."/>
            <person name="Rigden D.J."/>
            <person name="Fitzpatrick D.A."/>
            <person name="Lorenzo-Morales J."/>
            <person name="Bateman A."/>
            <person name="Chiu C.H."/>
            <person name="Tang P."/>
            <person name="Hegemann P."/>
            <person name="Fromm H."/>
            <person name="Raoult D."/>
            <person name="Greub G."/>
            <person name="Miranda-Saavedra D."/>
            <person name="Chen N."/>
            <person name="Nash P."/>
            <person name="Ginger M.L."/>
            <person name="Horn M."/>
            <person name="Schaap P."/>
            <person name="Caler L."/>
            <person name="Loftus B."/>
        </authorList>
    </citation>
    <scope>NUCLEOTIDE SEQUENCE [LARGE SCALE GENOMIC DNA]</scope>
    <source>
        <strain evidence="4 5">Neff</strain>
    </source>
</reference>
<accession>L8GX66</accession>
<organism evidence="4 5">
    <name type="scientific">Acanthamoeba castellanii (strain ATCC 30010 / Neff)</name>
    <dbReference type="NCBI Taxonomy" id="1257118"/>
    <lineage>
        <taxon>Eukaryota</taxon>
        <taxon>Amoebozoa</taxon>
        <taxon>Discosea</taxon>
        <taxon>Longamoebia</taxon>
        <taxon>Centramoebida</taxon>
        <taxon>Acanthamoebidae</taxon>
        <taxon>Acanthamoeba</taxon>
    </lineage>
</organism>
<dbReference type="SUPFAM" id="SSF56601">
    <property type="entry name" value="beta-lactamase/transpeptidase-like"/>
    <property type="match status" value="1"/>
</dbReference>
<keyword evidence="2" id="KW-0732">Signal</keyword>
<evidence type="ECO:0000313" key="4">
    <source>
        <dbReference type="EMBL" id="ELR16666.1"/>
    </source>
</evidence>
<keyword evidence="5" id="KW-1185">Reference proteome</keyword>
<dbReference type="PANTHER" id="PTHR22935:SF95">
    <property type="entry name" value="BETA-LACTAMASE-LIKE 1-RELATED"/>
    <property type="match status" value="1"/>
</dbReference>
<dbReference type="RefSeq" id="XP_004338679.1">
    <property type="nucleotide sequence ID" value="XM_004338631.1"/>
</dbReference>
<dbReference type="AlphaFoldDB" id="L8GX66"/>
<sequence>MKLTTERLLLAAALLLVLACAAPRQCAGLPWEEAQRVLYNQQLLRSGGGNGAATVSKRDLILDFPMCPNHPRAVPQAFINQRFMPERLREAIKNISASFQTAAQANGVQALSVGIVYDQELVWEQGYGLIDPSDPSSQVDANTIYRVGSITKLITNIMLFQLRDQGKLSLDDPVSKYVPELVWPTPFKNNPGITWRSLAGQISGLTGATPCNFFTILEPFLGDACEISNAEAWKRVTADPPSVPMWQDPHYADGAYAIIGRALESVVGMSYEDYITQHIFKPLGMDSSFLAYNSWSDMAKRVPPGKVGNTTFPSFVAHADLNWARATGNVYSTVRDLAKLASLFMVGQDERKNVLGIYSSTLREMLTPSFVNDEQTSGYGYPFEVYHSRAFGKDMPPYWVRIKAGMMPGYFSVLAMFPEVKTAMIMQTNSLMMPWEQIALLLPAIEQTLWDLQPTPNNPGNLTAYAGTYVASVLGGFMSGNVTVTPDLPNHQLLIAFSLAGVGSAPASVGASLAVWEHDNTFRMLGPNPGTAGCMYVETGYTNVLVHFKVGDPSWFGGPTQVVSFEAPTDPFYGWVFTKQ</sequence>
<feature type="domain" description="Beta-lactamase-related" evidence="3">
    <location>
        <begin position="100"/>
        <end position="431"/>
    </location>
</feature>
<dbReference type="Pfam" id="PF00144">
    <property type="entry name" value="Beta-lactamase"/>
    <property type="match status" value="1"/>
</dbReference>
<name>L8GX66_ACACF</name>
<evidence type="ECO:0000313" key="5">
    <source>
        <dbReference type="Proteomes" id="UP000011083"/>
    </source>
</evidence>
<dbReference type="VEuPathDB" id="AmoebaDB:ACA1_089130"/>
<proteinExistence type="inferred from homology"/>
<dbReference type="InterPro" id="IPR012338">
    <property type="entry name" value="Beta-lactam/transpept-like"/>
</dbReference>
<dbReference type="OMA" id="CVENYET"/>
<feature type="chain" id="PRO_5003989917" evidence="2">
    <location>
        <begin position="29"/>
        <end position="580"/>
    </location>
</feature>
<dbReference type="PROSITE" id="PS51257">
    <property type="entry name" value="PROKAR_LIPOPROTEIN"/>
    <property type="match status" value="1"/>
</dbReference>
<evidence type="ECO:0000256" key="1">
    <source>
        <dbReference type="ARBA" id="ARBA00038473"/>
    </source>
</evidence>
<dbReference type="EMBL" id="KB007985">
    <property type="protein sequence ID" value="ELR16666.1"/>
    <property type="molecule type" value="Genomic_DNA"/>
</dbReference>
<evidence type="ECO:0000259" key="3">
    <source>
        <dbReference type="Pfam" id="PF00144"/>
    </source>
</evidence>
<dbReference type="OrthoDB" id="31129at2759"/>
<comment type="similarity">
    <text evidence="1">Belongs to the beta-lactamase family.</text>
</comment>